<evidence type="ECO:0000256" key="1">
    <source>
        <dbReference type="ARBA" id="ARBA00022723"/>
    </source>
</evidence>
<dbReference type="PRINTS" id="PR00092">
    <property type="entry name" value="TYROSINASE"/>
</dbReference>
<dbReference type="PANTHER" id="PTHR11474">
    <property type="entry name" value="TYROSINASE FAMILY MEMBER"/>
    <property type="match status" value="1"/>
</dbReference>
<protein>
    <recommendedName>
        <fullName evidence="4 5">Tyrosinase copper-binding domain-containing protein</fullName>
    </recommendedName>
</protein>
<feature type="domain" description="Tyrosinase copper-binding" evidence="4">
    <location>
        <begin position="121"/>
        <end position="138"/>
    </location>
</feature>
<keyword evidence="2" id="KW-0560">Oxidoreductase</keyword>
<keyword evidence="1" id="KW-0479">Metal-binding</keyword>
<evidence type="ECO:0000259" key="4">
    <source>
        <dbReference type="PROSITE" id="PS00497"/>
    </source>
</evidence>
<dbReference type="PROSITE" id="PS00497">
    <property type="entry name" value="TYROSINASE_1"/>
    <property type="match status" value="1"/>
</dbReference>
<evidence type="ECO:0000256" key="3">
    <source>
        <dbReference type="SAM" id="SignalP"/>
    </source>
</evidence>
<gene>
    <name evidence="6" type="ORF">B0I35DRAFT_437840</name>
</gene>
<evidence type="ECO:0000313" key="6">
    <source>
        <dbReference type="EMBL" id="KAH7311288.1"/>
    </source>
</evidence>
<feature type="chain" id="PRO_5035471943" description="Tyrosinase copper-binding domain-containing protein" evidence="3">
    <location>
        <begin position="19"/>
        <end position="394"/>
    </location>
</feature>
<dbReference type="Pfam" id="PF00264">
    <property type="entry name" value="Tyrosinase"/>
    <property type="match status" value="1"/>
</dbReference>
<evidence type="ECO:0000259" key="5">
    <source>
        <dbReference type="PROSITE" id="PS00498"/>
    </source>
</evidence>
<feature type="signal peptide" evidence="3">
    <location>
        <begin position="1"/>
        <end position="18"/>
    </location>
</feature>
<dbReference type="Gene3D" id="1.10.1280.10">
    <property type="entry name" value="Di-copper center containing domain from catechol oxidase"/>
    <property type="match status" value="1"/>
</dbReference>
<dbReference type="GO" id="GO:0016491">
    <property type="term" value="F:oxidoreductase activity"/>
    <property type="evidence" value="ECO:0007669"/>
    <property type="project" value="UniProtKB-KW"/>
</dbReference>
<dbReference type="GO" id="GO:0046872">
    <property type="term" value="F:metal ion binding"/>
    <property type="evidence" value="ECO:0007669"/>
    <property type="project" value="UniProtKB-KW"/>
</dbReference>
<name>A0A8K0WMN7_9HYPO</name>
<accession>A0A8K0WMN7</accession>
<dbReference type="InterPro" id="IPR002227">
    <property type="entry name" value="Tyrosinase_Cu-bd"/>
</dbReference>
<evidence type="ECO:0000256" key="2">
    <source>
        <dbReference type="ARBA" id="ARBA00023002"/>
    </source>
</evidence>
<comment type="caution">
    <text evidence="6">The sequence shown here is derived from an EMBL/GenBank/DDBJ whole genome shotgun (WGS) entry which is preliminary data.</text>
</comment>
<dbReference type="AlphaFoldDB" id="A0A8K0WMN7"/>
<keyword evidence="3" id="KW-0732">Signal</keyword>
<dbReference type="InterPro" id="IPR050316">
    <property type="entry name" value="Tyrosinase/Hemocyanin"/>
</dbReference>
<evidence type="ECO:0000313" key="7">
    <source>
        <dbReference type="Proteomes" id="UP000813444"/>
    </source>
</evidence>
<reference evidence="6" key="1">
    <citation type="journal article" date="2021" name="Nat. Commun.">
        <title>Genetic determinants of endophytism in the Arabidopsis root mycobiome.</title>
        <authorList>
            <person name="Mesny F."/>
            <person name="Miyauchi S."/>
            <person name="Thiergart T."/>
            <person name="Pickel B."/>
            <person name="Atanasova L."/>
            <person name="Karlsson M."/>
            <person name="Huettel B."/>
            <person name="Barry K.W."/>
            <person name="Haridas S."/>
            <person name="Chen C."/>
            <person name="Bauer D."/>
            <person name="Andreopoulos W."/>
            <person name="Pangilinan J."/>
            <person name="LaButti K."/>
            <person name="Riley R."/>
            <person name="Lipzen A."/>
            <person name="Clum A."/>
            <person name="Drula E."/>
            <person name="Henrissat B."/>
            <person name="Kohler A."/>
            <person name="Grigoriev I.V."/>
            <person name="Martin F.M."/>
            <person name="Hacquard S."/>
        </authorList>
    </citation>
    <scope>NUCLEOTIDE SEQUENCE</scope>
    <source>
        <strain evidence="6">MPI-CAGE-CH-0235</strain>
    </source>
</reference>
<proteinExistence type="predicted"/>
<dbReference type="PROSITE" id="PS00498">
    <property type="entry name" value="TYROSINASE_2"/>
    <property type="match status" value="1"/>
</dbReference>
<keyword evidence="7" id="KW-1185">Reference proteome</keyword>
<dbReference type="PANTHER" id="PTHR11474:SF125">
    <property type="entry name" value="N-ACETYL-6-HYDROXYTRYPTOPHAN OXIDASE IVOB-RELATED"/>
    <property type="match status" value="1"/>
</dbReference>
<organism evidence="6 7">
    <name type="scientific">Stachybotrys elegans</name>
    <dbReference type="NCBI Taxonomy" id="80388"/>
    <lineage>
        <taxon>Eukaryota</taxon>
        <taxon>Fungi</taxon>
        <taxon>Dikarya</taxon>
        <taxon>Ascomycota</taxon>
        <taxon>Pezizomycotina</taxon>
        <taxon>Sordariomycetes</taxon>
        <taxon>Hypocreomycetidae</taxon>
        <taxon>Hypocreales</taxon>
        <taxon>Stachybotryaceae</taxon>
        <taxon>Stachybotrys</taxon>
    </lineage>
</organism>
<dbReference type="EMBL" id="JAGPNK010000011">
    <property type="protein sequence ID" value="KAH7311288.1"/>
    <property type="molecule type" value="Genomic_DNA"/>
</dbReference>
<feature type="domain" description="Tyrosinase copper-binding" evidence="5">
    <location>
        <begin position="313"/>
        <end position="324"/>
    </location>
</feature>
<dbReference type="Proteomes" id="UP000813444">
    <property type="component" value="Unassembled WGS sequence"/>
</dbReference>
<dbReference type="OrthoDB" id="6132182at2759"/>
<dbReference type="SUPFAM" id="SSF48056">
    <property type="entry name" value="Di-copper centre-containing domain"/>
    <property type="match status" value="1"/>
</dbReference>
<dbReference type="InterPro" id="IPR008922">
    <property type="entry name" value="Di-copper_centre_dom_sf"/>
</dbReference>
<sequence length="394" mass="43527">MKPFALSLLVALVSVASAQEIDGTSQVLELIASLEAEVHASWVDRLRENRRSRRDAACTIDKVVFRREYGSLSQAERLDYVNAVICLQNKPARTPSSVAPGAKSRFDDFVATHINQTRAIHFTGNFLPWHRWFVYQYEKALRDECGYQGYQPYWDWPKYASSPETSPIFNGDPYSLGGNGEFVPHNGPVIPPSGDLPPVMLPPGNGGGFVTTGPFANMTVNLGPVIPLEGTTPGTLGGLGWNPRGLKRDIGPLLTTRYANYTAILNLLRAPTLGQYRILSEGVPSTIEIGPHGAGHWTIGGDPGADVFTSPGDPAFWVHHGMIDRMWIFWQYLDPRSRFSSVSDGNYGHITWNNDPPSRKTQLDDVLDMGYAAESTTISEVMDTLSSELCYFYL</sequence>